<name>A0ABY8UHQ6_TETOB</name>
<evidence type="ECO:0000259" key="7">
    <source>
        <dbReference type="PROSITE" id="PS50109"/>
    </source>
</evidence>
<evidence type="ECO:0000256" key="1">
    <source>
        <dbReference type="ARBA" id="ARBA00000085"/>
    </source>
</evidence>
<feature type="region of interest" description="Disordered" evidence="6">
    <location>
        <begin position="225"/>
        <end position="251"/>
    </location>
</feature>
<dbReference type="InterPro" id="IPR003594">
    <property type="entry name" value="HATPase_dom"/>
</dbReference>
<evidence type="ECO:0000256" key="6">
    <source>
        <dbReference type="SAM" id="MobiDB-lite"/>
    </source>
</evidence>
<keyword evidence="10" id="KW-1185">Reference proteome</keyword>
<dbReference type="Pfam" id="PF02518">
    <property type="entry name" value="HATPase_c"/>
    <property type="match status" value="1"/>
</dbReference>
<sequence length="434" mass="46279">MIGKGGPVALQPPQLAGVPEYVFCDPDRLRGILLNLYTNAAKFTKRGHIVLRARCVARDYTPPAPAGYSAIMLQPSYHPSSSSHRSMDMSSCVVLTPPAADQPQGSMSRAEVLQTAAAPVAAAPAAADDSDSSNLEPPQQQQQQQFEVEDTGVGITRDGLATLFREYVQGTDDEMCKPRTRGGTGLGLSICSKQVGVLGGVIGAHSCRGHGSTFWFKIPTYMRPSRSNSSSLGKQQQQQQEQSLSLDGRAPPALDTARLVGRRVLLAEDNLINQTVARKMLSSLGMHVEVAVNGLEALHAVQRTAAQQQQQQLTPATSSSSSTDDNTSNNKPDSSGAAASTPAEQPFSIVLMDMAMPVMGGVESTQQIRSQGFNLPIVAMTANASDKDRDECAAAGMNGFLSKPVLRDQLARALLAALEDYDGTQQQQQQQSEQ</sequence>
<dbReference type="EMBL" id="CP126217">
    <property type="protein sequence ID" value="WIA19158.1"/>
    <property type="molecule type" value="Genomic_DNA"/>
</dbReference>
<dbReference type="SUPFAM" id="SSF52172">
    <property type="entry name" value="CheY-like"/>
    <property type="match status" value="1"/>
</dbReference>
<dbReference type="Gene3D" id="3.30.565.10">
    <property type="entry name" value="Histidine kinase-like ATPase, C-terminal domain"/>
    <property type="match status" value="1"/>
</dbReference>
<feature type="compositionally biased region" description="Low complexity" evidence="6">
    <location>
        <begin position="227"/>
        <end position="246"/>
    </location>
</feature>
<dbReference type="EC" id="2.7.13.3" evidence="2"/>
<dbReference type="Proteomes" id="UP001244341">
    <property type="component" value="Chromosome 10b"/>
</dbReference>
<evidence type="ECO:0000313" key="10">
    <source>
        <dbReference type="Proteomes" id="UP001244341"/>
    </source>
</evidence>
<dbReference type="InterPro" id="IPR011006">
    <property type="entry name" value="CheY-like_superfamily"/>
</dbReference>
<dbReference type="PANTHER" id="PTHR43047:SF71">
    <property type="entry name" value="HISTIDINE KINASE CONTAINING CHEY-HOMOLOGOUS RECEIVER DOMAIN-RELATED"/>
    <property type="match status" value="1"/>
</dbReference>
<keyword evidence="5" id="KW-0597">Phosphoprotein</keyword>
<reference evidence="9 10" key="1">
    <citation type="submission" date="2023-05" db="EMBL/GenBank/DDBJ databases">
        <title>A 100% complete, gapless, phased diploid assembly of the Scenedesmus obliquus UTEX 3031 genome.</title>
        <authorList>
            <person name="Biondi T.C."/>
            <person name="Hanschen E.R."/>
            <person name="Kwon T."/>
            <person name="Eng W."/>
            <person name="Kruse C.P.S."/>
            <person name="Koehler S.I."/>
            <person name="Kunde Y."/>
            <person name="Gleasner C.D."/>
            <person name="You Mak K.T."/>
            <person name="Polle J."/>
            <person name="Hovde B.T."/>
            <person name="Starkenburg S.R."/>
        </authorList>
    </citation>
    <scope>NUCLEOTIDE SEQUENCE [LARGE SCALE GENOMIC DNA]</scope>
    <source>
        <strain evidence="9 10">DOE0152z</strain>
    </source>
</reference>
<evidence type="ECO:0000313" key="9">
    <source>
        <dbReference type="EMBL" id="WIA19158.1"/>
    </source>
</evidence>
<feature type="domain" description="Histidine kinase" evidence="7">
    <location>
        <begin position="1"/>
        <end position="222"/>
    </location>
</feature>
<dbReference type="PANTHER" id="PTHR43047">
    <property type="entry name" value="TWO-COMPONENT HISTIDINE PROTEIN KINASE"/>
    <property type="match status" value="1"/>
</dbReference>
<evidence type="ECO:0000256" key="5">
    <source>
        <dbReference type="PROSITE-ProRule" id="PRU00169"/>
    </source>
</evidence>
<dbReference type="SUPFAM" id="SSF55874">
    <property type="entry name" value="ATPase domain of HSP90 chaperone/DNA topoisomerase II/histidine kinase"/>
    <property type="match status" value="2"/>
</dbReference>
<evidence type="ECO:0000256" key="3">
    <source>
        <dbReference type="ARBA" id="ARBA00022679"/>
    </source>
</evidence>
<dbReference type="Pfam" id="PF00072">
    <property type="entry name" value="Response_reg"/>
    <property type="match status" value="1"/>
</dbReference>
<accession>A0ABY8UHQ6</accession>
<dbReference type="PROSITE" id="PS50110">
    <property type="entry name" value="RESPONSE_REGULATORY"/>
    <property type="match status" value="1"/>
</dbReference>
<evidence type="ECO:0000256" key="2">
    <source>
        <dbReference type="ARBA" id="ARBA00012438"/>
    </source>
</evidence>
<feature type="region of interest" description="Disordered" evidence="6">
    <location>
        <begin position="306"/>
        <end position="342"/>
    </location>
</feature>
<evidence type="ECO:0000259" key="8">
    <source>
        <dbReference type="PROSITE" id="PS50110"/>
    </source>
</evidence>
<organism evidence="9 10">
    <name type="scientific">Tetradesmus obliquus</name>
    <name type="common">Green alga</name>
    <name type="synonym">Acutodesmus obliquus</name>
    <dbReference type="NCBI Taxonomy" id="3088"/>
    <lineage>
        <taxon>Eukaryota</taxon>
        <taxon>Viridiplantae</taxon>
        <taxon>Chlorophyta</taxon>
        <taxon>core chlorophytes</taxon>
        <taxon>Chlorophyceae</taxon>
        <taxon>CS clade</taxon>
        <taxon>Sphaeropleales</taxon>
        <taxon>Scenedesmaceae</taxon>
        <taxon>Tetradesmus</taxon>
    </lineage>
</organism>
<keyword evidence="4" id="KW-0418">Kinase</keyword>
<feature type="domain" description="Response regulatory" evidence="8">
    <location>
        <begin position="263"/>
        <end position="418"/>
    </location>
</feature>
<gene>
    <name evidence="9" type="ORF">OEZ85_003804</name>
</gene>
<dbReference type="Gene3D" id="3.40.50.2300">
    <property type="match status" value="1"/>
</dbReference>
<keyword evidence="3" id="KW-0808">Transferase</keyword>
<evidence type="ECO:0000256" key="4">
    <source>
        <dbReference type="ARBA" id="ARBA00022777"/>
    </source>
</evidence>
<dbReference type="InterPro" id="IPR005467">
    <property type="entry name" value="His_kinase_dom"/>
</dbReference>
<feature type="modified residue" description="4-aspartylphosphate" evidence="5">
    <location>
        <position position="353"/>
    </location>
</feature>
<dbReference type="InterPro" id="IPR004358">
    <property type="entry name" value="Sig_transdc_His_kin-like_C"/>
</dbReference>
<comment type="catalytic activity">
    <reaction evidence="1">
        <text>ATP + protein L-histidine = ADP + protein N-phospho-L-histidine.</text>
        <dbReference type="EC" id="2.7.13.3"/>
    </reaction>
</comment>
<dbReference type="PRINTS" id="PR00344">
    <property type="entry name" value="BCTRLSENSOR"/>
</dbReference>
<dbReference type="InterPro" id="IPR001789">
    <property type="entry name" value="Sig_transdc_resp-reg_receiver"/>
</dbReference>
<protein>
    <recommendedName>
        <fullName evidence="2">histidine kinase</fullName>
        <ecNumber evidence="2">2.7.13.3</ecNumber>
    </recommendedName>
</protein>
<feature type="region of interest" description="Disordered" evidence="6">
    <location>
        <begin position="121"/>
        <end position="146"/>
    </location>
</feature>
<dbReference type="SMART" id="SM00448">
    <property type="entry name" value="REC"/>
    <property type="match status" value="1"/>
</dbReference>
<dbReference type="CDD" id="cd17546">
    <property type="entry name" value="REC_hyHK_CKI1_RcsC-like"/>
    <property type="match status" value="1"/>
</dbReference>
<dbReference type="InterPro" id="IPR036890">
    <property type="entry name" value="HATPase_C_sf"/>
</dbReference>
<dbReference type="SMART" id="SM00387">
    <property type="entry name" value="HATPase_c"/>
    <property type="match status" value="1"/>
</dbReference>
<feature type="compositionally biased region" description="Low complexity" evidence="6">
    <location>
        <begin position="306"/>
        <end position="335"/>
    </location>
</feature>
<proteinExistence type="predicted"/>
<dbReference type="PROSITE" id="PS50109">
    <property type="entry name" value="HIS_KIN"/>
    <property type="match status" value="1"/>
</dbReference>